<dbReference type="EMBL" id="CAJVCH010571757">
    <property type="protein sequence ID" value="CAG7838436.1"/>
    <property type="molecule type" value="Genomic_DNA"/>
</dbReference>
<dbReference type="GO" id="GO:0036038">
    <property type="term" value="C:MKS complex"/>
    <property type="evidence" value="ECO:0007669"/>
    <property type="project" value="TreeGrafter"/>
</dbReference>
<keyword evidence="9" id="KW-1185">Reference proteome</keyword>
<dbReference type="Proteomes" id="UP000708208">
    <property type="component" value="Unassembled WGS sequence"/>
</dbReference>
<dbReference type="InterPro" id="IPR029248">
    <property type="entry name" value="TMEM107"/>
</dbReference>
<evidence type="ECO:0000256" key="2">
    <source>
        <dbReference type="ARBA" id="ARBA00015652"/>
    </source>
</evidence>
<organism evidence="8 9">
    <name type="scientific">Allacma fusca</name>
    <dbReference type="NCBI Taxonomy" id="39272"/>
    <lineage>
        <taxon>Eukaryota</taxon>
        <taxon>Metazoa</taxon>
        <taxon>Ecdysozoa</taxon>
        <taxon>Arthropoda</taxon>
        <taxon>Hexapoda</taxon>
        <taxon>Collembola</taxon>
        <taxon>Symphypleona</taxon>
        <taxon>Sminthuridae</taxon>
        <taxon>Allacma</taxon>
    </lineage>
</organism>
<accession>A0A8J2LUZ7</accession>
<dbReference type="GO" id="GO:0016020">
    <property type="term" value="C:membrane"/>
    <property type="evidence" value="ECO:0007669"/>
    <property type="project" value="UniProtKB-SubCell"/>
</dbReference>
<evidence type="ECO:0000256" key="1">
    <source>
        <dbReference type="ARBA" id="ARBA00004141"/>
    </source>
</evidence>
<keyword evidence="4" id="KW-0970">Cilium biogenesis/degradation</keyword>
<dbReference type="OrthoDB" id="6575128at2759"/>
<dbReference type="PANTHER" id="PTHR34341:SF1">
    <property type="entry name" value="TRANSMEMBRANE PROTEIN 107"/>
    <property type="match status" value="1"/>
</dbReference>
<evidence type="ECO:0000256" key="5">
    <source>
        <dbReference type="ARBA" id="ARBA00022989"/>
    </source>
</evidence>
<dbReference type="GO" id="GO:1905515">
    <property type="term" value="P:non-motile cilium assembly"/>
    <property type="evidence" value="ECO:0007669"/>
    <property type="project" value="TreeGrafter"/>
</dbReference>
<evidence type="ECO:0000313" key="8">
    <source>
        <dbReference type="EMBL" id="CAG7838436.1"/>
    </source>
</evidence>
<evidence type="ECO:0000313" key="9">
    <source>
        <dbReference type="Proteomes" id="UP000708208"/>
    </source>
</evidence>
<protein>
    <recommendedName>
        <fullName evidence="2">Transmembrane protein 107</fullName>
    </recommendedName>
</protein>
<feature type="transmembrane region" description="Helical" evidence="7">
    <location>
        <begin position="114"/>
        <end position="138"/>
    </location>
</feature>
<dbReference type="PANTHER" id="PTHR34341">
    <property type="entry name" value="TRANSMEMBRANE PROTEIN 107"/>
    <property type="match status" value="1"/>
</dbReference>
<feature type="transmembrane region" description="Helical" evidence="7">
    <location>
        <begin position="55"/>
        <end position="73"/>
    </location>
</feature>
<name>A0A8J2LUZ7_9HEXA</name>
<feature type="transmembrane region" description="Helical" evidence="7">
    <location>
        <begin position="12"/>
        <end position="29"/>
    </location>
</feature>
<evidence type="ECO:0000256" key="4">
    <source>
        <dbReference type="ARBA" id="ARBA00022794"/>
    </source>
</evidence>
<evidence type="ECO:0000256" key="7">
    <source>
        <dbReference type="SAM" id="Phobius"/>
    </source>
</evidence>
<dbReference type="Pfam" id="PF14995">
    <property type="entry name" value="TMEM107"/>
    <property type="match status" value="1"/>
</dbReference>
<comment type="subcellular location">
    <subcellularLocation>
        <location evidence="1">Membrane</location>
        <topology evidence="1">Multi-pass membrane protein</topology>
    </subcellularLocation>
</comment>
<feature type="transmembrane region" description="Helical" evidence="7">
    <location>
        <begin position="80"/>
        <end position="102"/>
    </location>
</feature>
<sequence length="143" mass="15820">MSSLSGTGLIPTRYLVLMAQLTLSITLLMDREGNVKACLPYDHTSEQYIGKDTELIVGLSLSIAFIAIELLTFGTGFTMFSNFATVFSIMAHSAGTVALAYFATDIWDCNLFWWIFSLSVCFPLLTDISVIIVTLCAYDVKYK</sequence>
<gene>
    <name evidence="8" type="ORF">AFUS01_LOCUS47408</name>
</gene>
<keyword evidence="5 7" id="KW-1133">Transmembrane helix</keyword>
<keyword evidence="3 7" id="KW-0812">Transmembrane</keyword>
<evidence type="ECO:0000256" key="3">
    <source>
        <dbReference type="ARBA" id="ARBA00022692"/>
    </source>
</evidence>
<reference evidence="8" key="1">
    <citation type="submission" date="2021-06" db="EMBL/GenBank/DDBJ databases">
        <authorList>
            <person name="Hodson N. C."/>
            <person name="Mongue J. A."/>
            <person name="Jaron S. K."/>
        </authorList>
    </citation>
    <scope>NUCLEOTIDE SEQUENCE</scope>
</reference>
<dbReference type="AlphaFoldDB" id="A0A8J2LUZ7"/>
<comment type="caution">
    <text evidence="8">The sequence shown here is derived from an EMBL/GenBank/DDBJ whole genome shotgun (WGS) entry which is preliminary data.</text>
</comment>
<evidence type="ECO:0000256" key="6">
    <source>
        <dbReference type="ARBA" id="ARBA00023136"/>
    </source>
</evidence>
<dbReference type="GO" id="GO:1904491">
    <property type="term" value="P:protein localization to ciliary transition zone"/>
    <property type="evidence" value="ECO:0007669"/>
    <property type="project" value="TreeGrafter"/>
</dbReference>
<keyword evidence="6 7" id="KW-0472">Membrane</keyword>
<proteinExistence type="predicted"/>